<accession>H3ZI65</accession>
<dbReference type="PATRIC" id="fig|1129374.4.peg.3044"/>
<dbReference type="RefSeq" id="WP_008951620.1">
    <property type="nucleotide sequence ID" value="NZ_AHTH01000049.1"/>
</dbReference>
<comment type="caution">
    <text evidence="1">The sequence shown here is derived from an EMBL/GenBank/DDBJ whole genome shotgun (WGS) entry which is preliminary data.</text>
</comment>
<reference evidence="1 2" key="1">
    <citation type="journal article" date="2012" name="J. Bacteriol.">
        <title>Genome Sequence of Extracellular-Protease-Producing Alishewanella jeotgali Isolated from Traditional Korean Fermented Seafood.</title>
        <authorList>
            <person name="Jung J."/>
            <person name="Chun J."/>
            <person name="Park W."/>
        </authorList>
    </citation>
    <scope>NUCLEOTIDE SEQUENCE [LARGE SCALE GENOMIC DNA]</scope>
    <source>
        <strain evidence="1 2">KCTC 22429</strain>
    </source>
</reference>
<keyword evidence="2" id="KW-1185">Reference proteome</keyword>
<dbReference type="EMBL" id="AHTH01000049">
    <property type="protein sequence ID" value="EHR39707.1"/>
    <property type="molecule type" value="Genomic_DNA"/>
</dbReference>
<organism evidence="1 2">
    <name type="scientific">Alishewanella jeotgali KCTC 22429</name>
    <dbReference type="NCBI Taxonomy" id="1129374"/>
    <lineage>
        <taxon>Bacteria</taxon>
        <taxon>Pseudomonadati</taxon>
        <taxon>Pseudomonadota</taxon>
        <taxon>Gammaproteobacteria</taxon>
        <taxon>Alteromonadales</taxon>
        <taxon>Alteromonadaceae</taxon>
        <taxon>Alishewanella</taxon>
    </lineage>
</organism>
<dbReference type="AlphaFoldDB" id="H3ZI65"/>
<name>H3ZI65_9ALTE</name>
<protein>
    <recommendedName>
        <fullName evidence="3">Thermostable hemolysin</fullName>
    </recommendedName>
</protein>
<evidence type="ECO:0000313" key="1">
    <source>
        <dbReference type="EMBL" id="EHR39707.1"/>
    </source>
</evidence>
<proteinExistence type="predicted"/>
<evidence type="ECO:0008006" key="3">
    <source>
        <dbReference type="Google" id="ProtNLM"/>
    </source>
</evidence>
<evidence type="ECO:0000313" key="2">
    <source>
        <dbReference type="Proteomes" id="UP000012046"/>
    </source>
</evidence>
<gene>
    <name evidence="1" type="ORF">AJE_15379</name>
</gene>
<dbReference type="InterPro" id="IPR022050">
    <property type="entry name" value="T_hemolysin"/>
</dbReference>
<dbReference type="eggNOG" id="ENOG5032S9B">
    <property type="taxonomic scope" value="Bacteria"/>
</dbReference>
<dbReference type="Proteomes" id="UP000012046">
    <property type="component" value="Unassembled WGS sequence"/>
</dbReference>
<dbReference type="STRING" id="1129374.AJE_15379"/>
<sequence>MSEPLLLAPPATAIPLLCSLGNMTSKLTLLARQADGRAEVETLIAREFQRKHQAEIRYFLPQLLSLRCAGTLTAAVGVQAATQGPLFLEQYLPQPIEQLLSEQSGQEVKRGQILEIGNLVSARAGSSLLLMVALSELIAASRFRWVTFTATDEVQSLLSKLHYQPILLAAANADKLQHPQVWGAYYQKHPQVMAGMALPAITSARRLPRYQLLQQLLAPQLTELQPQLARLTEAGHG</sequence>
<dbReference type="Pfam" id="PF12261">
    <property type="entry name" value="T_hemolysin"/>
    <property type="match status" value="1"/>
</dbReference>